<dbReference type="PANTHER" id="PTHR42791">
    <property type="entry name" value="GNAT FAMILY ACETYLTRANSFERASE"/>
    <property type="match status" value="1"/>
</dbReference>
<dbReference type="SUPFAM" id="SSF55729">
    <property type="entry name" value="Acyl-CoA N-acyltransferases (Nat)"/>
    <property type="match status" value="1"/>
</dbReference>
<dbReference type="GO" id="GO:0016747">
    <property type="term" value="F:acyltransferase activity, transferring groups other than amino-acyl groups"/>
    <property type="evidence" value="ECO:0007669"/>
    <property type="project" value="InterPro"/>
</dbReference>
<evidence type="ECO:0000313" key="3">
    <source>
        <dbReference type="Proteomes" id="UP001310890"/>
    </source>
</evidence>
<dbReference type="Proteomes" id="UP001310890">
    <property type="component" value="Unassembled WGS sequence"/>
</dbReference>
<name>A0AAN7TKB8_9PEZI</name>
<dbReference type="PROSITE" id="PS51186">
    <property type="entry name" value="GNAT"/>
    <property type="match status" value="1"/>
</dbReference>
<sequence length="242" mass="26529">MSHAILPAQASDLQELTALQFLAFAPDPSHGIFYPGLPSDSRVQARAAEKLLKQWRSTEGMRIVKCVERRTSFPSEGMREEGERDERIVGFAYLVVHATERTEAEWRVPPVVDSCSTEGRQDVAAQKIKVAFASMRWRLWAGQPHVAVGIIAVLPSCQRRGIGAQLVEWCVSVCEATGLPGYLTASPSGIGLYTRFGFRRVGEVVVKAEEWGGGENLVSVGMVHGRAPGEREVEREEGVIGV</sequence>
<gene>
    <name evidence="2" type="ORF">LTR62_003181</name>
</gene>
<feature type="domain" description="N-acetyltransferase" evidence="1">
    <location>
        <begin position="130"/>
        <end position="227"/>
    </location>
</feature>
<dbReference type="Pfam" id="PF13508">
    <property type="entry name" value="Acetyltransf_7"/>
    <property type="match status" value="1"/>
</dbReference>
<dbReference type="InterPro" id="IPR016181">
    <property type="entry name" value="Acyl_CoA_acyltransferase"/>
</dbReference>
<protein>
    <recommendedName>
        <fullName evidence="1">N-acetyltransferase domain-containing protein</fullName>
    </recommendedName>
</protein>
<dbReference type="Gene3D" id="3.40.630.30">
    <property type="match status" value="1"/>
</dbReference>
<dbReference type="AlphaFoldDB" id="A0AAN7TKB8"/>
<evidence type="ECO:0000259" key="1">
    <source>
        <dbReference type="PROSITE" id="PS51186"/>
    </source>
</evidence>
<dbReference type="PANTHER" id="PTHR42791:SF17">
    <property type="entry name" value="ACETYLTRANSFERASE, GNAT FAMILY FAMILY (AFU_ORTHOLOGUE AFUA_8G05690)"/>
    <property type="match status" value="1"/>
</dbReference>
<dbReference type="InterPro" id="IPR000182">
    <property type="entry name" value="GNAT_dom"/>
</dbReference>
<dbReference type="EMBL" id="JAVRRL010000021">
    <property type="protein sequence ID" value="KAK5113797.1"/>
    <property type="molecule type" value="Genomic_DNA"/>
</dbReference>
<proteinExistence type="predicted"/>
<reference evidence="2" key="1">
    <citation type="submission" date="2023-08" db="EMBL/GenBank/DDBJ databases">
        <title>Black Yeasts Isolated from many extreme environments.</title>
        <authorList>
            <person name="Coleine C."/>
            <person name="Stajich J.E."/>
            <person name="Selbmann L."/>
        </authorList>
    </citation>
    <scope>NUCLEOTIDE SEQUENCE</scope>
    <source>
        <strain evidence="2">CCFEE 5401</strain>
    </source>
</reference>
<evidence type="ECO:0000313" key="2">
    <source>
        <dbReference type="EMBL" id="KAK5113797.1"/>
    </source>
</evidence>
<accession>A0AAN7TKB8</accession>
<organism evidence="2 3">
    <name type="scientific">Meristemomyces frigidus</name>
    <dbReference type="NCBI Taxonomy" id="1508187"/>
    <lineage>
        <taxon>Eukaryota</taxon>
        <taxon>Fungi</taxon>
        <taxon>Dikarya</taxon>
        <taxon>Ascomycota</taxon>
        <taxon>Pezizomycotina</taxon>
        <taxon>Dothideomycetes</taxon>
        <taxon>Dothideomycetidae</taxon>
        <taxon>Mycosphaerellales</taxon>
        <taxon>Teratosphaeriaceae</taxon>
        <taxon>Meristemomyces</taxon>
    </lineage>
</organism>
<dbReference type="InterPro" id="IPR052523">
    <property type="entry name" value="Trichothecene_AcTrans"/>
</dbReference>
<dbReference type="CDD" id="cd04301">
    <property type="entry name" value="NAT_SF"/>
    <property type="match status" value="1"/>
</dbReference>
<comment type="caution">
    <text evidence="2">The sequence shown here is derived from an EMBL/GenBank/DDBJ whole genome shotgun (WGS) entry which is preliminary data.</text>
</comment>